<dbReference type="InterPro" id="IPR013752">
    <property type="entry name" value="KPA_reductase"/>
</dbReference>
<name>A0ABV5AB84_9BACL</name>
<dbReference type="SUPFAM" id="SSF48179">
    <property type="entry name" value="6-phosphogluconate dehydrogenase C-terminal domain-like"/>
    <property type="match status" value="1"/>
</dbReference>
<dbReference type="InterPro" id="IPR013332">
    <property type="entry name" value="KPR_N"/>
</dbReference>
<dbReference type="PANTHER" id="PTHR21708">
    <property type="entry name" value="PROBABLE 2-DEHYDROPANTOATE 2-REDUCTASE"/>
    <property type="match status" value="1"/>
</dbReference>
<dbReference type="RefSeq" id="WP_275476874.1">
    <property type="nucleotide sequence ID" value="NZ_CP162940.1"/>
</dbReference>
<feature type="domain" description="Ketopantoate reductase N-terminal" evidence="5">
    <location>
        <begin position="2"/>
        <end position="147"/>
    </location>
</feature>
<dbReference type="Pfam" id="PF08546">
    <property type="entry name" value="ApbA_C"/>
    <property type="match status" value="1"/>
</dbReference>
<dbReference type="SUPFAM" id="SSF51735">
    <property type="entry name" value="NAD(P)-binding Rossmann-fold domains"/>
    <property type="match status" value="1"/>
</dbReference>
<dbReference type="InterPro" id="IPR003710">
    <property type="entry name" value="ApbA"/>
</dbReference>
<keyword evidence="8" id="KW-1185">Reference proteome</keyword>
<feature type="domain" description="Ketopantoate reductase C-terminal" evidence="6">
    <location>
        <begin position="175"/>
        <end position="296"/>
    </location>
</feature>
<reference evidence="7 8" key="1">
    <citation type="journal article" date="2024" name="Int. J. Mol. Sci.">
        <title>Exploration of Alicyclobacillus spp. Genome in Search of Antibiotic Resistance.</title>
        <authorList>
            <person name="Bucka-Kolendo J."/>
            <person name="Kiousi D.E."/>
            <person name="Dekowska A."/>
            <person name="Mikolajczuk-Szczyrba A."/>
            <person name="Karadedos D.M."/>
            <person name="Michael P."/>
            <person name="Galanis A."/>
            <person name="Sokolowska B."/>
        </authorList>
    </citation>
    <scope>NUCLEOTIDE SEQUENCE [LARGE SCALE GENOMIC DNA]</scope>
    <source>
        <strain evidence="7 8">KKP 3000</strain>
    </source>
</reference>
<dbReference type="InterPro" id="IPR008927">
    <property type="entry name" value="6-PGluconate_DH-like_C_sf"/>
</dbReference>
<comment type="similarity">
    <text evidence="1 4">Belongs to the ketopantoate reductase family.</text>
</comment>
<comment type="pathway">
    <text evidence="4">Cofactor biosynthesis; (R)-pantothenate biosynthesis; (R)-pantoate from 3-methyl-2-oxobutanoate: step 2/2.</text>
</comment>
<evidence type="ECO:0000259" key="6">
    <source>
        <dbReference type="Pfam" id="PF08546"/>
    </source>
</evidence>
<keyword evidence="3 4" id="KW-0560">Oxidoreductase</keyword>
<evidence type="ECO:0000313" key="8">
    <source>
        <dbReference type="Proteomes" id="UP001579974"/>
    </source>
</evidence>
<dbReference type="InterPro" id="IPR013328">
    <property type="entry name" value="6PGD_dom2"/>
</dbReference>
<dbReference type="NCBIfam" id="TIGR00745">
    <property type="entry name" value="apbA_panE"/>
    <property type="match status" value="1"/>
</dbReference>
<gene>
    <name evidence="7" type="ORF">KKP3000_002733</name>
</gene>
<dbReference type="EMBL" id="JBDXSU010000003">
    <property type="protein sequence ID" value="MFB5189461.1"/>
    <property type="molecule type" value="Genomic_DNA"/>
</dbReference>
<evidence type="ECO:0000256" key="1">
    <source>
        <dbReference type="ARBA" id="ARBA00007870"/>
    </source>
</evidence>
<sequence length="304" mass="33409">MVFGAGAVGGYFGGRLAKAGVPVTFLVRENRYHLLKKRGLRVQSSHGNFSLEPNLARDVEELQSPTIVILAIKNYHLETALPQLKQLVVQGAKILPLLNGITHMKTLIDQFGADVVLGGSCYIEATLNTVGDIIHTSPMQDVVFGSIGDIDRCLLEELRSSFEQANVHVKLSSTIMVDMWLKYLFLSTFSAITAATRKPIGAIIGDPITCDFLENLVREAIAVAKSHEKAFPKDTFETIMKRFQAVPPNMTSSLHRDLEKGLPLELDSLQGAMIQMGAEYDIDTPNMKAVYALLHPYLNGQVLS</sequence>
<keyword evidence="2 4" id="KW-0521">NADP</keyword>
<organism evidence="7 8">
    <name type="scientific">Alicyclobacillus fastidiosus</name>
    <dbReference type="NCBI Taxonomy" id="392011"/>
    <lineage>
        <taxon>Bacteria</taxon>
        <taxon>Bacillati</taxon>
        <taxon>Bacillota</taxon>
        <taxon>Bacilli</taxon>
        <taxon>Bacillales</taxon>
        <taxon>Alicyclobacillaceae</taxon>
        <taxon>Alicyclobacillus</taxon>
    </lineage>
</organism>
<dbReference type="InterPro" id="IPR036291">
    <property type="entry name" value="NAD(P)-bd_dom_sf"/>
</dbReference>
<evidence type="ECO:0000313" key="7">
    <source>
        <dbReference type="EMBL" id="MFB5189461.1"/>
    </source>
</evidence>
<dbReference type="Proteomes" id="UP001579974">
    <property type="component" value="Unassembled WGS sequence"/>
</dbReference>
<comment type="function">
    <text evidence="4">Catalyzes the NADPH-dependent reduction of ketopantoate into pantoic acid.</text>
</comment>
<evidence type="ECO:0000256" key="3">
    <source>
        <dbReference type="ARBA" id="ARBA00023002"/>
    </source>
</evidence>
<dbReference type="Pfam" id="PF02558">
    <property type="entry name" value="ApbA"/>
    <property type="match status" value="1"/>
</dbReference>
<evidence type="ECO:0000259" key="5">
    <source>
        <dbReference type="Pfam" id="PF02558"/>
    </source>
</evidence>
<accession>A0ABV5AB84</accession>
<evidence type="ECO:0000256" key="2">
    <source>
        <dbReference type="ARBA" id="ARBA00022857"/>
    </source>
</evidence>
<comment type="caution">
    <text evidence="7">The sequence shown here is derived from an EMBL/GenBank/DDBJ whole genome shotgun (WGS) entry which is preliminary data.</text>
</comment>
<dbReference type="PANTHER" id="PTHR21708:SF26">
    <property type="entry name" value="2-DEHYDROPANTOATE 2-REDUCTASE"/>
    <property type="match status" value="1"/>
</dbReference>
<dbReference type="Gene3D" id="3.40.50.720">
    <property type="entry name" value="NAD(P)-binding Rossmann-like Domain"/>
    <property type="match status" value="1"/>
</dbReference>
<dbReference type="EC" id="1.1.1.169" evidence="4"/>
<protein>
    <recommendedName>
        <fullName evidence="4">2-dehydropantoate 2-reductase</fullName>
        <ecNumber evidence="4">1.1.1.169</ecNumber>
    </recommendedName>
    <alternativeName>
        <fullName evidence="4">Ketopantoate reductase</fullName>
    </alternativeName>
</protein>
<dbReference type="Gene3D" id="1.10.1040.10">
    <property type="entry name" value="N-(1-d-carboxylethyl)-l-norvaline Dehydrogenase, domain 2"/>
    <property type="match status" value="1"/>
</dbReference>
<keyword evidence="4" id="KW-0566">Pantothenate biosynthesis</keyword>
<dbReference type="InterPro" id="IPR051402">
    <property type="entry name" value="KPR-Related"/>
</dbReference>
<evidence type="ECO:0000256" key="4">
    <source>
        <dbReference type="RuleBase" id="RU362068"/>
    </source>
</evidence>
<proteinExistence type="inferred from homology"/>
<comment type="catalytic activity">
    <reaction evidence="4">
        <text>(R)-pantoate + NADP(+) = 2-dehydropantoate + NADPH + H(+)</text>
        <dbReference type="Rhea" id="RHEA:16233"/>
        <dbReference type="ChEBI" id="CHEBI:11561"/>
        <dbReference type="ChEBI" id="CHEBI:15378"/>
        <dbReference type="ChEBI" id="CHEBI:15980"/>
        <dbReference type="ChEBI" id="CHEBI:57783"/>
        <dbReference type="ChEBI" id="CHEBI:58349"/>
        <dbReference type="EC" id="1.1.1.169"/>
    </reaction>
</comment>